<evidence type="ECO:0000313" key="2">
    <source>
        <dbReference type="EMBL" id="GCE24807.1"/>
    </source>
</evidence>
<keyword evidence="3" id="KW-1185">Reference proteome</keyword>
<proteinExistence type="predicted"/>
<sequence>MSTIEKVELQDHPTQIMNTLALKKTDTLFRKFLTFLVLVGACCVIALYLVVPLMLLLNIFQDWITQLLCAVLILAIGEFIIFSILIKTSKATKVGHATKHAGYKVLEQDREDEQHIVPFDELVNTATVHVPALKNEDVEDQTPLSDDLADETTVHMSALKPSSGKFALIHLDEEPTQAQDKVSIS</sequence>
<dbReference type="Proteomes" id="UP000287171">
    <property type="component" value="Unassembled WGS sequence"/>
</dbReference>
<keyword evidence="1" id="KW-0812">Transmembrane</keyword>
<dbReference type="AlphaFoldDB" id="A0A402B0G5"/>
<dbReference type="EMBL" id="BIFT01000001">
    <property type="protein sequence ID" value="GCE24807.1"/>
    <property type="molecule type" value="Genomic_DNA"/>
</dbReference>
<accession>A0A402B0G5</accession>
<feature type="transmembrane region" description="Helical" evidence="1">
    <location>
        <begin position="63"/>
        <end position="86"/>
    </location>
</feature>
<organism evidence="2 3">
    <name type="scientific">Dictyobacter alpinus</name>
    <dbReference type="NCBI Taxonomy" id="2014873"/>
    <lineage>
        <taxon>Bacteria</taxon>
        <taxon>Bacillati</taxon>
        <taxon>Chloroflexota</taxon>
        <taxon>Ktedonobacteria</taxon>
        <taxon>Ktedonobacterales</taxon>
        <taxon>Dictyobacteraceae</taxon>
        <taxon>Dictyobacter</taxon>
    </lineage>
</organism>
<dbReference type="OrthoDB" id="9832999at2"/>
<gene>
    <name evidence="2" type="ORF">KDA_02910</name>
</gene>
<evidence type="ECO:0000256" key="1">
    <source>
        <dbReference type="SAM" id="Phobius"/>
    </source>
</evidence>
<keyword evidence="1" id="KW-0472">Membrane</keyword>
<feature type="transmembrane region" description="Helical" evidence="1">
    <location>
        <begin position="32"/>
        <end position="57"/>
    </location>
</feature>
<evidence type="ECO:0000313" key="3">
    <source>
        <dbReference type="Proteomes" id="UP000287171"/>
    </source>
</evidence>
<keyword evidence="1" id="KW-1133">Transmembrane helix</keyword>
<protein>
    <submittedName>
        <fullName evidence="2">Uncharacterized protein</fullName>
    </submittedName>
</protein>
<reference evidence="3" key="1">
    <citation type="submission" date="2018-12" db="EMBL/GenBank/DDBJ databases">
        <title>Tengunoibacter tsumagoiensis gen. nov., sp. nov., Dictyobacter kobayashii sp. nov., D. alpinus sp. nov., and D. joshuensis sp. nov. and description of Dictyobacteraceae fam. nov. within the order Ktedonobacterales isolated from Tengu-no-mugimeshi.</title>
        <authorList>
            <person name="Wang C.M."/>
            <person name="Zheng Y."/>
            <person name="Sakai Y."/>
            <person name="Toyoda A."/>
            <person name="Minakuchi Y."/>
            <person name="Abe K."/>
            <person name="Yokota A."/>
            <person name="Yabe S."/>
        </authorList>
    </citation>
    <scope>NUCLEOTIDE SEQUENCE [LARGE SCALE GENOMIC DNA]</scope>
    <source>
        <strain evidence="3">Uno16</strain>
    </source>
</reference>
<name>A0A402B0G5_9CHLR</name>
<comment type="caution">
    <text evidence="2">The sequence shown here is derived from an EMBL/GenBank/DDBJ whole genome shotgun (WGS) entry which is preliminary data.</text>
</comment>
<dbReference type="RefSeq" id="WP_126625475.1">
    <property type="nucleotide sequence ID" value="NZ_BIFT01000001.1"/>
</dbReference>